<dbReference type="InterPro" id="IPR039425">
    <property type="entry name" value="RNA_pol_sigma-70-like"/>
</dbReference>
<dbReference type="PANTHER" id="PTHR43133:SF8">
    <property type="entry name" value="RNA POLYMERASE SIGMA FACTOR HI_1459-RELATED"/>
    <property type="match status" value="1"/>
</dbReference>
<dbReference type="Proteomes" id="UP001241072">
    <property type="component" value="Unassembled WGS sequence"/>
</dbReference>
<dbReference type="Pfam" id="PF04542">
    <property type="entry name" value="Sigma70_r2"/>
    <property type="match status" value="1"/>
</dbReference>
<dbReference type="SUPFAM" id="SSF88659">
    <property type="entry name" value="Sigma3 and sigma4 domains of RNA polymerase sigma factors"/>
    <property type="match status" value="1"/>
</dbReference>
<proteinExistence type="inferred from homology"/>
<evidence type="ECO:0000256" key="5">
    <source>
        <dbReference type="ARBA" id="ARBA00023163"/>
    </source>
</evidence>
<dbReference type="SUPFAM" id="SSF88946">
    <property type="entry name" value="Sigma2 domain of RNA polymerase sigma factors"/>
    <property type="match status" value="1"/>
</dbReference>
<comment type="caution">
    <text evidence="9">The sequence shown here is derived from an EMBL/GenBank/DDBJ whole genome shotgun (WGS) entry which is preliminary data.</text>
</comment>
<comment type="similarity">
    <text evidence="1">Belongs to the sigma-70 factor family. ECF subfamily.</text>
</comment>
<keyword evidence="10" id="KW-1185">Reference proteome</keyword>
<dbReference type="InterPro" id="IPR007627">
    <property type="entry name" value="RNA_pol_sigma70_r2"/>
</dbReference>
<dbReference type="InterPro" id="IPR014284">
    <property type="entry name" value="RNA_pol_sigma-70_dom"/>
</dbReference>
<dbReference type="InterPro" id="IPR013324">
    <property type="entry name" value="RNA_pol_sigma_r3/r4-like"/>
</dbReference>
<evidence type="ECO:0000259" key="8">
    <source>
        <dbReference type="Pfam" id="PF17936"/>
    </source>
</evidence>
<dbReference type="Gene3D" id="1.10.10.10">
    <property type="entry name" value="Winged helix-like DNA-binding domain superfamily/Winged helix DNA-binding domain"/>
    <property type="match status" value="1"/>
</dbReference>
<dbReference type="InterPro" id="IPR036388">
    <property type="entry name" value="WH-like_DNA-bd_sf"/>
</dbReference>
<dbReference type="NCBIfam" id="NF033510">
    <property type="entry name" value="Ca_tandemer"/>
    <property type="match status" value="2"/>
</dbReference>
<dbReference type="Gene3D" id="1.10.1740.10">
    <property type="match status" value="1"/>
</dbReference>
<accession>A0ABT9BKB9</accession>
<evidence type="ECO:0000256" key="4">
    <source>
        <dbReference type="ARBA" id="ARBA00023125"/>
    </source>
</evidence>
<dbReference type="Pfam" id="PF17936">
    <property type="entry name" value="Big_6"/>
    <property type="match status" value="1"/>
</dbReference>
<keyword evidence="5" id="KW-0804">Transcription</keyword>
<dbReference type="RefSeq" id="WP_305001425.1">
    <property type="nucleotide sequence ID" value="NZ_JAUQUB010000001.1"/>
</dbReference>
<dbReference type="InterPro" id="IPR013325">
    <property type="entry name" value="RNA_pol_sigma_r2"/>
</dbReference>
<keyword evidence="3" id="KW-0731">Sigma factor</keyword>
<dbReference type="Gene3D" id="2.60.40.10">
    <property type="entry name" value="Immunoglobulins"/>
    <property type="match status" value="2"/>
</dbReference>
<reference evidence="9 10" key="1">
    <citation type="submission" date="2023-07" db="EMBL/GenBank/DDBJ databases">
        <title>Protaetiibacter sp. nov WY-16 isolated from soil.</title>
        <authorList>
            <person name="Liu B."/>
            <person name="Wan Y."/>
        </authorList>
    </citation>
    <scope>NUCLEOTIDE SEQUENCE [LARGE SCALE GENOMIC DNA]</scope>
    <source>
        <strain evidence="9 10">WY-16</strain>
    </source>
</reference>
<dbReference type="PANTHER" id="PTHR43133">
    <property type="entry name" value="RNA POLYMERASE ECF-TYPE SIGMA FACTO"/>
    <property type="match status" value="1"/>
</dbReference>
<evidence type="ECO:0000256" key="6">
    <source>
        <dbReference type="SAM" id="MobiDB-lite"/>
    </source>
</evidence>
<dbReference type="EMBL" id="JAUQUB010000001">
    <property type="protein sequence ID" value="MDO7881004.1"/>
    <property type="molecule type" value="Genomic_DNA"/>
</dbReference>
<dbReference type="InterPro" id="IPR041498">
    <property type="entry name" value="Big_6"/>
</dbReference>
<evidence type="ECO:0000256" key="2">
    <source>
        <dbReference type="ARBA" id="ARBA00023015"/>
    </source>
</evidence>
<sequence length="606" mass="63240">MAGDAEDVADAVLIRQARSGDARAFGRLWNRHHTAALRFATRLVGRSDSEDLVSDAFASIYQAIRNGAGPDEMFRPYLYTTLKNLSIRWSIRESAFTLEEVDFDTFTDSTTAEDEGVAALERSYEALAFRSLPHRWQEVLWYGEVEGLKPRDIAPILGMSANAVAALAYRARDGFRKAWLELRAQDDAAVSAPSDKVLAGRLRAVLVPLLVGIPLAEFLRDTGGSAPATAAVTTASSHLPIPTFSGLIAGATAIGAASVLVAAAIIAPPEPGTSPTLEVPASASAPLPGYGEPERPGGDPAPVEPTRDPASTDPTRTEPPTSPPLPTTPAALPAATTPAVFSPLAGEAVPGGAVAVSGSGDSGSEILFTIDGQSAGSVIVDQDGSWHHDLVASLADGAHELGVVQRSATRSSSPIVSIPFTVDSVAPAQPLLATTFDRYAQSAPPVSGVAEPGAIVVVSDGVTELARVTADDDGSWSTPSLEGLTAYSTQLVVTQIDRAGNASDAAITPLAFTPRFTTTQTQYPASWLMWPVLASGWPGASVRTYIDGQPVWTNYSLITTIPASGNFQAYQGGFLSAGVHVITIAYADPTTLEPLSTESFTVTVTP</sequence>
<dbReference type="InterPro" id="IPR013783">
    <property type="entry name" value="Ig-like_fold"/>
</dbReference>
<name>A0ABT9BKB9_9MICO</name>
<evidence type="ECO:0000313" key="10">
    <source>
        <dbReference type="Proteomes" id="UP001241072"/>
    </source>
</evidence>
<evidence type="ECO:0000313" key="9">
    <source>
        <dbReference type="EMBL" id="MDO7881004.1"/>
    </source>
</evidence>
<feature type="domain" description="RNA polymerase sigma-70 region 2" evidence="7">
    <location>
        <begin position="28"/>
        <end position="89"/>
    </location>
</feature>
<evidence type="ECO:0000256" key="1">
    <source>
        <dbReference type="ARBA" id="ARBA00010641"/>
    </source>
</evidence>
<dbReference type="NCBIfam" id="TIGR02937">
    <property type="entry name" value="sigma70-ECF"/>
    <property type="match status" value="1"/>
</dbReference>
<organism evidence="9 10">
    <name type="scientific">Antiquaquibacter soli</name>
    <dbReference type="NCBI Taxonomy" id="3064523"/>
    <lineage>
        <taxon>Bacteria</taxon>
        <taxon>Bacillati</taxon>
        <taxon>Actinomycetota</taxon>
        <taxon>Actinomycetes</taxon>
        <taxon>Micrococcales</taxon>
        <taxon>Microbacteriaceae</taxon>
        <taxon>Antiquaquibacter</taxon>
    </lineage>
</organism>
<feature type="domain" description="Bacterial Ig" evidence="8">
    <location>
        <begin position="446"/>
        <end position="506"/>
    </location>
</feature>
<keyword evidence="2" id="KW-0805">Transcription regulation</keyword>
<protein>
    <submittedName>
        <fullName evidence="9">Sigma-70 family RNA polymerase sigma factor</fullName>
    </submittedName>
</protein>
<feature type="region of interest" description="Disordered" evidence="6">
    <location>
        <begin position="271"/>
        <end position="333"/>
    </location>
</feature>
<keyword evidence="4" id="KW-0238">DNA-binding</keyword>
<evidence type="ECO:0000259" key="7">
    <source>
        <dbReference type="Pfam" id="PF04542"/>
    </source>
</evidence>
<gene>
    <name evidence="9" type="ORF">Q5716_02055</name>
</gene>
<evidence type="ECO:0000256" key="3">
    <source>
        <dbReference type="ARBA" id="ARBA00023082"/>
    </source>
</evidence>